<name>A0A3B7QY51_9BACT</name>
<evidence type="ECO:0000256" key="1">
    <source>
        <dbReference type="SAM" id="Phobius"/>
    </source>
</evidence>
<dbReference type="Pfam" id="PF00149">
    <property type="entry name" value="Metallophos"/>
    <property type="match status" value="1"/>
</dbReference>
<keyword evidence="1" id="KW-0472">Membrane</keyword>
<organism evidence="3 4">
    <name type="scientific">Hymenobacter oligotrophus</name>
    <dbReference type="NCBI Taxonomy" id="2319843"/>
    <lineage>
        <taxon>Bacteria</taxon>
        <taxon>Pseudomonadati</taxon>
        <taxon>Bacteroidota</taxon>
        <taxon>Cytophagia</taxon>
        <taxon>Cytophagales</taxon>
        <taxon>Hymenobacteraceae</taxon>
        <taxon>Hymenobacter</taxon>
    </lineage>
</organism>
<feature type="transmembrane region" description="Helical" evidence="1">
    <location>
        <begin position="90"/>
        <end position="109"/>
    </location>
</feature>
<reference evidence="3 4" key="1">
    <citation type="submission" date="2018-09" db="EMBL/GenBank/DDBJ databases">
        <title>Hymenobacter medium sp. nov., isolated from R2A medium.</title>
        <authorList>
            <person name="Yingchao G."/>
        </authorList>
    </citation>
    <scope>NUCLEOTIDE SEQUENCE [LARGE SCALE GENOMIC DNA]</scope>
    <source>
        <strain evidence="4">sh-6</strain>
    </source>
</reference>
<dbReference type="InterPro" id="IPR029052">
    <property type="entry name" value="Metallo-depent_PP-like"/>
</dbReference>
<dbReference type="InterPro" id="IPR006186">
    <property type="entry name" value="Ser/Thr-sp_prot-phosphatase"/>
</dbReference>
<dbReference type="Gene3D" id="3.60.21.10">
    <property type="match status" value="1"/>
</dbReference>
<gene>
    <name evidence="3" type="ORF">D3Y59_05205</name>
</gene>
<evidence type="ECO:0000313" key="3">
    <source>
        <dbReference type="EMBL" id="AYA36505.1"/>
    </source>
</evidence>
<keyword evidence="4" id="KW-1185">Reference proteome</keyword>
<keyword evidence="1" id="KW-1133">Transmembrane helix</keyword>
<dbReference type="AlphaFoldDB" id="A0A3B7QY51"/>
<dbReference type="KEGG" id="hyh:D3Y59_05205"/>
<protein>
    <recommendedName>
        <fullName evidence="2">Calcineurin-like phosphoesterase domain-containing protein</fullName>
    </recommendedName>
</protein>
<keyword evidence="1" id="KW-0812">Transmembrane</keyword>
<evidence type="ECO:0000313" key="4">
    <source>
        <dbReference type="Proteomes" id="UP000262802"/>
    </source>
</evidence>
<dbReference type="OrthoDB" id="7550081at2"/>
<feature type="domain" description="Calcineurin-like phosphoesterase" evidence="2">
    <location>
        <begin position="207"/>
        <end position="424"/>
    </location>
</feature>
<dbReference type="PANTHER" id="PTHR46546">
    <property type="entry name" value="SHEWANELLA-LIKE PROTEIN PHOSPHATASE 1"/>
    <property type="match status" value="1"/>
</dbReference>
<evidence type="ECO:0000259" key="2">
    <source>
        <dbReference type="Pfam" id="PF00149"/>
    </source>
</evidence>
<dbReference type="GO" id="GO:0016787">
    <property type="term" value="F:hydrolase activity"/>
    <property type="evidence" value="ECO:0007669"/>
    <property type="project" value="InterPro"/>
</dbReference>
<accession>A0A3B7QY51</accession>
<dbReference type="SUPFAM" id="SSF56300">
    <property type="entry name" value="Metallo-dependent phosphatases"/>
    <property type="match status" value="1"/>
</dbReference>
<dbReference type="PANTHER" id="PTHR46546:SF4">
    <property type="entry name" value="SHEWANELLA-LIKE PROTEIN PHOSPHATASE 1"/>
    <property type="match status" value="1"/>
</dbReference>
<dbReference type="PRINTS" id="PR00114">
    <property type="entry name" value="STPHPHTASE"/>
</dbReference>
<sequence>MSMKPAMPMPKLSTDKMTASIRRLRLARFHIMRGTKVAGGAACAYARPLGFGFSQRCAEAGSTRRNLLISQPRSDLYQPVMLMALKPQRALLALAGLYVLYLAGGLVLASQAVIDRVYFFPGYSIKRPMPDESGFSPDGPVVQNLSGGVALSRRIVPGNLGSVVRIDTLRSASDSLTCFVQETGLAFRFPRHAFPAAEPAEYPAPARMLVVSDIEGNFKGLQQLLQGAGVVDAQARWRFGAGHLVFVGDMFDRGLQVTECLWLLYKLEHEAAQAGGKVHFILGNHEVMNLTGHYKYLRRKYRHNADSLGLDYARWYAPDTELGRWLRSKNVVERIGPTLFVHGGLSPEVAALRLPLVQLNALTRRSLDASQHAAPRPAEQLVRNPKLSPDWYRGIAQEEAPAAHVAAVLRQYGATRMVIAHTPVEEITPLYNGQVVAIDLPHQEHTKQGFGQALWVEGGRFSVVDNLGRKQAL</sequence>
<dbReference type="InterPro" id="IPR004843">
    <property type="entry name" value="Calcineurin-like_PHP"/>
</dbReference>
<dbReference type="Proteomes" id="UP000262802">
    <property type="component" value="Chromosome"/>
</dbReference>
<proteinExistence type="predicted"/>
<dbReference type="EMBL" id="CP032317">
    <property type="protein sequence ID" value="AYA36505.1"/>
    <property type="molecule type" value="Genomic_DNA"/>
</dbReference>